<accession>A0A3B0SSI1</accession>
<dbReference type="AlphaFoldDB" id="A0A3B0SSI1"/>
<dbReference type="SUPFAM" id="SSF64153">
    <property type="entry name" value="YjeF N-terminal domain-like"/>
    <property type="match status" value="1"/>
</dbReference>
<feature type="domain" description="YjeF N-terminal" evidence="1">
    <location>
        <begin position="1"/>
        <end position="183"/>
    </location>
</feature>
<name>A0A3B0SSI1_9ZZZZ</name>
<dbReference type="GO" id="GO:0000932">
    <property type="term" value="C:P-body"/>
    <property type="evidence" value="ECO:0007669"/>
    <property type="project" value="TreeGrafter"/>
</dbReference>
<evidence type="ECO:0000313" key="2">
    <source>
        <dbReference type="EMBL" id="VAW08448.1"/>
    </source>
</evidence>
<evidence type="ECO:0000259" key="1">
    <source>
        <dbReference type="PROSITE" id="PS51385"/>
    </source>
</evidence>
<dbReference type="NCBIfam" id="TIGR00197">
    <property type="entry name" value="yjeF_nterm"/>
    <property type="match status" value="1"/>
</dbReference>
<dbReference type="PANTHER" id="PTHR13612:SF0">
    <property type="entry name" value="ENHANCER OF MRNA-DECAPPING PROTEIN 3"/>
    <property type="match status" value="1"/>
</dbReference>
<keyword evidence="2" id="KW-0413">Isomerase</keyword>
<protein>
    <submittedName>
        <fullName evidence="2">NAD(P)H-hydrate epimerase</fullName>
        <ecNumber evidence="2">5.1.99.6</ecNumber>
    </submittedName>
</protein>
<dbReference type="InterPro" id="IPR004443">
    <property type="entry name" value="YjeF_N_dom"/>
</dbReference>
<gene>
    <name evidence="2" type="ORF">MNBD_ACTINO02-2335</name>
</gene>
<dbReference type="GO" id="GO:0033962">
    <property type="term" value="P:P-body assembly"/>
    <property type="evidence" value="ECO:0007669"/>
    <property type="project" value="TreeGrafter"/>
</dbReference>
<dbReference type="EC" id="5.1.99.6" evidence="2"/>
<dbReference type="PROSITE" id="PS51385">
    <property type="entry name" value="YJEF_N"/>
    <property type="match status" value="1"/>
</dbReference>
<reference evidence="2" key="1">
    <citation type="submission" date="2018-06" db="EMBL/GenBank/DDBJ databases">
        <authorList>
            <person name="Zhirakovskaya E."/>
        </authorList>
    </citation>
    <scope>NUCLEOTIDE SEQUENCE</scope>
</reference>
<dbReference type="PANTHER" id="PTHR13612">
    <property type="entry name" value="ENHANCER OF MRNA-DECAPPING PROTEIN 3"/>
    <property type="match status" value="1"/>
</dbReference>
<dbReference type="GO" id="GO:0031087">
    <property type="term" value="P:deadenylation-independent decapping of nuclear-transcribed mRNA"/>
    <property type="evidence" value="ECO:0007669"/>
    <property type="project" value="TreeGrafter"/>
</dbReference>
<organism evidence="2">
    <name type="scientific">hydrothermal vent metagenome</name>
    <dbReference type="NCBI Taxonomy" id="652676"/>
    <lineage>
        <taxon>unclassified sequences</taxon>
        <taxon>metagenomes</taxon>
        <taxon>ecological metagenomes</taxon>
    </lineage>
</organism>
<dbReference type="InterPro" id="IPR036652">
    <property type="entry name" value="YjeF_N_dom_sf"/>
</dbReference>
<dbReference type="GO" id="GO:0052856">
    <property type="term" value="F:NAD(P)HX epimerase activity"/>
    <property type="evidence" value="ECO:0007669"/>
    <property type="project" value="UniProtKB-EC"/>
</dbReference>
<dbReference type="EMBL" id="UOEK01000463">
    <property type="protein sequence ID" value="VAW08448.1"/>
    <property type="molecule type" value="Genomic_DNA"/>
</dbReference>
<proteinExistence type="predicted"/>
<dbReference type="GO" id="GO:0003729">
    <property type="term" value="F:mRNA binding"/>
    <property type="evidence" value="ECO:0007669"/>
    <property type="project" value="TreeGrafter"/>
</dbReference>
<sequence length="210" mass="21554">MFQMMENAGRNLALTAIDMLGPSWWRKPITVLAGTGGNGGGGITAARHLKNHGATVTVVVTSVERLSGVPADQLVIYRHAGGSVTDDPPSGTELIVDAIIGYSLSGAPHGRSLDLIEWTNTAPAAVLSLDVPSGVDATSGTAPGAAINADTTITLALPKTGLCTPRAGALILGDIGIPVHTYQRLGTTIGGPIFDGRYRLPLTRVARPSS</sequence>
<dbReference type="Gene3D" id="3.40.50.10260">
    <property type="entry name" value="YjeF N-terminal domain"/>
    <property type="match status" value="1"/>
</dbReference>
<dbReference type="Pfam" id="PF03853">
    <property type="entry name" value="YjeF_N"/>
    <property type="match status" value="1"/>
</dbReference>